<organism evidence="7 8">
    <name type="scientific">Adineta ricciae</name>
    <name type="common">Rotifer</name>
    <dbReference type="NCBI Taxonomy" id="249248"/>
    <lineage>
        <taxon>Eukaryota</taxon>
        <taxon>Metazoa</taxon>
        <taxon>Spiralia</taxon>
        <taxon>Gnathifera</taxon>
        <taxon>Rotifera</taxon>
        <taxon>Eurotatoria</taxon>
        <taxon>Bdelloidea</taxon>
        <taxon>Adinetida</taxon>
        <taxon>Adinetidae</taxon>
        <taxon>Adineta</taxon>
    </lineage>
</organism>
<dbReference type="AlphaFoldDB" id="A0A814V3U1"/>
<dbReference type="EMBL" id="CAJNOR010001693">
    <property type="protein sequence ID" value="CAF1184860.1"/>
    <property type="molecule type" value="Genomic_DNA"/>
</dbReference>
<feature type="transmembrane region" description="Helical" evidence="5">
    <location>
        <begin position="276"/>
        <end position="296"/>
    </location>
</feature>
<dbReference type="Proteomes" id="UP000663828">
    <property type="component" value="Unassembled WGS sequence"/>
</dbReference>
<evidence type="ECO:0000256" key="1">
    <source>
        <dbReference type="ARBA" id="ARBA00004370"/>
    </source>
</evidence>
<dbReference type="SUPFAM" id="SSF81321">
    <property type="entry name" value="Family A G protein-coupled receptor-like"/>
    <property type="match status" value="1"/>
</dbReference>
<name>A0A814V3U1_ADIRI</name>
<keyword evidence="8" id="KW-1185">Reference proteome</keyword>
<dbReference type="InterPro" id="IPR017452">
    <property type="entry name" value="GPCR_Rhodpsn_7TM"/>
</dbReference>
<feature type="domain" description="G-protein coupled receptors family 1 profile" evidence="6">
    <location>
        <begin position="33"/>
        <end position="288"/>
    </location>
</feature>
<evidence type="ECO:0000256" key="5">
    <source>
        <dbReference type="SAM" id="Phobius"/>
    </source>
</evidence>
<evidence type="ECO:0000256" key="4">
    <source>
        <dbReference type="ARBA" id="ARBA00023136"/>
    </source>
</evidence>
<evidence type="ECO:0000313" key="8">
    <source>
        <dbReference type="Proteomes" id="UP000663828"/>
    </source>
</evidence>
<keyword evidence="4 5" id="KW-0472">Membrane</keyword>
<evidence type="ECO:0000313" key="7">
    <source>
        <dbReference type="EMBL" id="CAF1184860.1"/>
    </source>
</evidence>
<keyword evidence="2 5" id="KW-0812">Transmembrane</keyword>
<feature type="transmembrane region" description="Helical" evidence="5">
    <location>
        <begin position="54"/>
        <end position="81"/>
    </location>
</feature>
<evidence type="ECO:0000256" key="3">
    <source>
        <dbReference type="ARBA" id="ARBA00022989"/>
    </source>
</evidence>
<proteinExistence type="predicted"/>
<dbReference type="GO" id="GO:0004930">
    <property type="term" value="F:G protein-coupled receptor activity"/>
    <property type="evidence" value="ECO:0007669"/>
    <property type="project" value="InterPro"/>
</dbReference>
<dbReference type="PROSITE" id="PS50262">
    <property type="entry name" value="G_PROTEIN_RECEP_F1_2"/>
    <property type="match status" value="1"/>
</dbReference>
<feature type="transmembrane region" description="Helical" evidence="5">
    <location>
        <begin position="135"/>
        <end position="159"/>
    </location>
</feature>
<feature type="transmembrane region" description="Helical" evidence="5">
    <location>
        <begin position="20"/>
        <end position="42"/>
    </location>
</feature>
<gene>
    <name evidence="7" type="ORF">XAT740_LOCUS22783</name>
</gene>
<comment type="subcellular location">
    <subcellularLocation>
        <location evidence="1">Membrane</location>
    </subcellularLocation>
</comment>
<evidence type="ECO:0000259" key="6">
    <source>
        <dbReference type="PROSITE" id="PS50262"/>
    </source>
</evidence>
<dbReference type="GO" id="GO:0016020">
    <property type="term" value="C:membrane"/>
    <property type="evidence" value="ECO:0007669"/>
    <property type="project" value="UniProtKB-SubCell"/>
</dbReference>
<dbReference type="CDD" id="cd00637">
    <property type="entry name" value="7tm_classA_rhodopsin-like"/>
    <property type="match status" value="1"/>
</dbReference>
<dbReference type="InterPro" id="IPR000276">
    <property type="entry name" value="GPCR_Rhodpsn"/>
</dbReference>
<sequence length="322" mass="38013">MNLNNSEIFNENKYVLHRIKFFILILLEIPAVLISLLIFIFFRTHRSRLKIRQNGSICLLLIVNFIKLSTDIPMTIHFFYFHYVIPAISTYCTWWTFLAYSLSSICEFLTAIISIQRHILIFQPNLLQIRLRRYILYYSPLLLCIIYPIIFYMFAIIFYPCDGTQWIFTENGCGFANCYFIYDKVLSTFDWLVNNGLPIVIILVANIALVVRVIKEKYQRQQIITWRKQRRLTLQLMGVSSLFLIAWLPSLIIALVQQLISPEFALQIQLDYITELIYLLYLLLPWICLGLLPECVKWISKKLSARRIVINIVRPITIHNGI</sequence>
<dbReference type="Gene3D" id="1.20.1070.10">
    <property type="entry name" value="Rhodopsin 7-helix transmembrane proteins"/>
    <property type="match status" value="1"/>
</dbReference>
<dbReference type="Pfam" id="PF00001">
    <property type="entry name" value="7tm_1"/>
    <property type="match status" value="1"/>
</dbReference>
<comment type="caution">
    <text evidence="7">The sequence shown here is derived from an EMBL/GenBank/DDBJ whole genome shotgun (WGS) entry which is preliminary data.</text>
</comment>
<protein>
    <recommendedName>
        <fullName evidence="6">G-protein coupled receptors family 1 profile domain-containing protein</fullName>
    </recommendedName>
</protein>
<accession>A0A814V3U1</accession>
<feature type="transmembrane region" description="Helical" evidence="5">
    <location>
        <begin position="196"/>
        <end position="214"/>
    </location>
</feature>
<feature type="transmembrane region" description="Helical" evidence="5">
    <location>
        <begin position="234"/>
        <end position="256"/>
    </location>
</feature>
<evidence type="ECO:0000256" key="2">
    <source>
        <dbReference type="ARBA" id="ARBA00022692"/>
    </source>
</evidence>
<reference evidence="7" key="1">
    <citation type="submission" date="2021-02" db="EMBL/GenBank/DDBJ databases">
        <authorList>
            <person name="Nowell W R."/>
        </authorList>
    </citation>
    <scope>NUCLEOTIDE SEQUENCE</scope>
</reference>
<keyword evidence="3 5" id="KW-1133">Transmembrane helix</keyword>
<feature type="transmembrane region" description="Helical" evidence="5">
    <location>
        <begin position="93"/>
        <end position="115"/>
    </location>
</feature>